<accession>A0A150WCG4</accession>
<feature type="region of interest" description="Disordered" evidence="1">
    <location>
        <begin position="26"/>
        <end position="51"/>
    </location>
</feature>
<sequence length="199" mass="22457">MYSLVLKISLSFLTLSSVAVANEAPAAEHGEAPKEGAKAEAPPKEIKSSEDSYAVVQARVQALEAKVRSAETEIQKLITEKQQTKDSARVAEIINQMKALHKDLNTNVKEYDQQRALLKYRYPEKGQTEKREYERIEVKSIEEMETQMSLGNSVKKTLQKVRIQYEKPNKNEMGHTVAEEKKKSQESAPSIVDPVILKK</sequence>
<comment type="caution">
    <text evidence="3">The sequence shown here is derived from an EMBL/GenBank/DDBJ whole genome shotgun (WGS) entry which is preliminary data.</text>
</comment>
<feature type="chain" id="PRO_5007572584" evidence="2">
    <location>
        <begin position="22"/>
        <end position="199"/>
    </location>
</feature>
<gene>
    <name evidence="3" type="ORF">AZI85_11480</name>
</gene>
<dbReference type="Proteomes" id="UP000075391">
    <property type="component" value="Unassembled WGS sequence"/>
</dbReference>
<evidence type="ECO:0000313" key="3">
    <source>
        <dbReference type="EMBL" id="KYG60621.1"/>
    </source>
</evidence>
<protein>
    <submittedName>
        <fullName evidence="3">Uncharacterized protein</fullName>
    </submittedName>
</protein>
<dbReference type="EMBL" id="LUKF01000019">
    <property type="protein sequence ID" value="KYG60621.1"/>
    <property type="molecule type" value="Genomic_DNA"/>
</dbReference>
<dbReference type="OrthoDB" id="5293225at2"/>
<proteinExistence type="predicted"/>
<feature type="compositionally biased region" description="Basic and acidic residues" evidence="1">
    <location>
        <begin position="26"/>
        <end position="50"/>
    </location>
</feature>
<feature type="region of interest" description="Disordered" evidence="1">
    <location>
        <begin position="165"/>
        <end position="199"/>
    </location>
</feature>
<keyword evidence="2" id="KW-0732">Signal</keyword>
<evidence type="ECO:0000256" key="2">
    <source>
        <dbReference type="SAM" id="SignalP"/>
    </source>
</evidence>
<evidence type="ECO:0000256" key="1">
    <source>
        <dbReference type="SAM" id="MobiDB-lite"/>
    </source>
</evidence>
<feature type="signal peptide" evidence="2">
    <location>
        <begin position="1"/>
        <end position="21"/>
    </location>
</feature>
<feature type="compositionally biased region" description="Basic and acidic residues" evidence="1">
    <location>
        <begin position="165"/>
        <end position="185"/>
    </location>
</feature>
<dbReference type="RefSeq" id="WP_063244897.1">
    <property type="nucleotide sequence ID" value="NZ_LUKF01000019.1"/>
</dbReference>
<evidence type="ECO:0000313" key="4">
    <source>
        <dbReference type="Proteomes" id="UP000075391"/>
    </source>
</evidence>
<organism evidence="3 4">
    <name type="scientific">Bdellovibrio bacteriovorus</name>
    <dbReference type="NCBI Taxonomy" id="959"/>
    <lineage>
        <taxon>Bacteria</taxon>
        <taxon>Pseudomonadati</taxon>
        <taxon>Bdellovibrionota</taxon>
        <taxon>Bdellovibrionia</taxon>
        <taxon>Bdellovibrionales</taxon>
        <taxon>Pseudobdellovibrionaceae</taxon>
        <taxon>Bdellovibrio</taxon>
    </lineage>
</organism>
<reference evidence="3 4" key="1">
    <citation type="submission" date="2016-03" db="EMBL/GenBank/DDBJ databases">
        <authorList>
            <person name="Ploux O."/>
        </authorList>
    </citation>
    <scope>NUCLEOTIDE SEQUENCE [LARGE SCALE GENOMIC DNA]</scope>
    <source>
        <strain evidence="3 4">BER2</strain>
    </source>
</reference>
<name>A0A150WCG4_BDEBC</name>
<dbReference type="AlphaFoldDB" id="A0A150WCG4"/>